<keyword evidence="5 12" id="KW-0547">Nucleotide-binding</keyword>
<evidence type="ECO:0000259" key="17">
    <source>
        <dbReference type="PROSITE" id="PS50038"/>
    </source>
</evidence>
<keyword evidence="15" id="KW-1133">Transmembrane helix</keyword>
<feature type="binding site" evidence="12">
    <location>
        <position position="453"/>
    </location>
    <ligand>
        <name>ATP</name>
        <dbReference type="ChEBI" id="CHEBI:30616"/>
    </ligand>
</feature>
<feature type="transmembrane region" description="Helical" evidence="15">
    <location>
        <begin position="318"/>
        <end position="342"/>
    </location>
</feature>
<evidence type="ECO:0000256" key="14">
    <source>
        <dbReference type="SAM" id="MobiDB-lite"/>
    </source>
</evidence>
<dbReference type="PANTHER" id="PTHR24416:SF611">
    <property type="entry name" value="TYROSINE-PROTEIN KINASE TRANSMEMBRANE RECEPTOR ROR"/>
    <property type="match status" value="1"/>
</dbReference>
<dbReference type="InterPro" id="IPR013806">
    <property type="entry name" value="Kringle-like"/>
</dbReference>
<comment type="similarity">
    <text evidence="13">Belongs to the protein kinase superfamily. Tyr protein kinase family. Insulin receptor subfamily.</text>
</comment>
<accession>A0A6L2P9T4</accession>
<dbReference type="InterPro" id="IPR041775">
    <property type="entry name" value="Ror-like_CRD"/>
</dbReference>
<dbReference type="EC" id="2.7.10.1" evidence="13"/>
<comment type="catalytic activity">
    <reaction evidence="10 13">
        <text>L-tyrosyl-[protein] + ATP = O-phospho-L-tyrosyl-[protein] + ADP + H(+)</text>
        <dbReference type="Rhea" id="RHEA:10596"/>
        <dbReference type="Rhea" id="RHEA-COMP:10136"/>
        <dbReference type="Rhea" id="RHEA-COMP:20101"/>
        <dbReference type="ChEBI" id="CHEBI:15378"/>
        <dbReference type="ChEBI" id="CHEBI:30616"/>
        <dbReference type="ChEBI" id="CHEBI:46858"/>
        <dbReference type="ChEBI" id="CHEBI:61978"/>
        <dbReference type="ChEBI" id="CHEBI:456216"/>
        <dbReference type="EC" id="2.7.10.1"/>
    </reaction>
</comment>
<feature type="non-terminal residue" evidence="19">
    <location>
        <position position="1"/>
    </location>
</feature>
<dbReference type="InterPro" id="IPR008266">
    <property type="entry name" value="Tyr_kinase_AS"/>
</dbReference>
<dbReference type="CDD" id="cd00108">
    <property type="entry name" value="KR"/>
    <property type="match status" value="1"/>
</dbReference>
<feature type="domain" description="Protein kinase" evidence="16">
    <location>
        <begin position="419"/>
        <end position="695"/>
    </location>
</feature>
<evidence type="ECO:0000256" key="5">
    <source>
        <dbReference type="ARBA" id="ARBA00022741"/>
    </source>
</evidence>
<dbReference type="PROSITE" id="PS50038">
    <property type="entry name" value="FZ"/>
    <property type="match status" value="1"/>
</dbReference>
<feature type="non-terminal residue" evidence="19">
    <location>
        <position position="711"/>
    </location>
</feature>
<evidence type="ECO:0000256" key="1">
    <source>
        <dbReference type="ARBA" id="ARBA00004479"/>
    </source>
</evidence>
<dbReference type="AlphaFoldDB" id="A0A6L2P9T4"/>
<evidence type="ECO:0000256" key="9">
    <source>
        <dbReference type="ARBA" id="ARBA00023157"/>
    </source>
</evidence>
<keyword evidence="13" id="KW-0675">Receptor</keyword>
<dbReference type="FunFam" id="3.30.200.20:FF:000139">
    <property type="entry name" value="inactive tyrosine-protein kinase transmembrane receptor ROR1"/>
    <property type="match status" value="1"/>
</dbReference>
<evidence type="ECO:0000256" key="8">
    <source>
        <dbReference type="ARBA" id="ARBA00023137"/>
    </source>
</evidence>
<evidence type="ECO:0000256" key="11">
    <source>
        <dbReference type="PROSITE-ProRule" id="PRU00121"/>
    </source>
</evidence>
<evidence type="ECO:0000256" key="2">
    <source>
        <dbReference type="ARBA" id="ARBA00022553"/>
    </source>
</evidence>
<dbReference type="Proteomes" id="UP000502823">
    <property type="component" value="Unassembled WGS sequence"/>
</dbReference>
<dbReference type="EMBL" id="BLKM01010029">
    <property type="protein sequence ID" value="GFG29069.1"/>
    <property type="molecule type" value="Genomic_DNA"/>
</dbReference>
<dbReference type="InParanoid" id="A0A6L2P9T4"/>
<feature type="domain" description="FZ" evidence="17">
    <location>
        <begin position="82"/>
        <end position="229"/>
    </location>
</feature>
<dbReference type="PROSITE" id="PS50011">
    <property type="entry name" value="PROTEIN_KINASE_DOM"/>
    <property type="match status" value="1"/>
</dbReference>
<comment type="caution">
    <text evidence="19">The sequence shown here is derived from an EMBL/GenBank/DDBJ whole genome shotgun (WGS) entry which is preliminary data.</text>
</comment>
<dbReference type="FunFam" id="1.10.510.10:FF:000116">
    <property type="entry name" value="inactive tyrosine-protein kinase transmembrane receptor ROR1"/>
    <property type="match status" value="1"/>
</dbReference>
<dbReference type="InterPro" id="IPR002011">
    <property type="entry name" value="Tyr_kinase_rcpt_2_CS"/>
</dbReference>
<evidence type="ECO:0000259" key="18">
    <source>
        <dbReference type="PROSITE" id="PS50070"/>
    </source>
</evidence>
<dbReference type="InterPro" id="IPR050122">
    <property type="entry name" value="RTK"/>
</dbReference>
<dbReference type="Pfam" id="PF07714">
    <property type="entry name" value="PK_Tyr_Ser-Thr"/>
    <property type="match status" value="1"/>
</dbReference>
<dbReference type="OrthoDB" id="10005095at2759"/>
<keyword evidence="13 15" id="KW-0812">Transmembrane</keyword>
<keyword evidence="2 13" id="KW-0597">Phosphoprotein</keyword>
<dbReference type="SUPFAM" id="SSF56112">
    <property type="entry name" value="Protein kinase-like (PK-like)"/>
    <property type="match status" value="1"/>
</dbReference>
<keyword evidence="9" id="KW-1015">Disulfide bond</keyword>
<evidence type="ECO:0000256" key="6">
    <source>
        <dbReference type="ARBA" id="ARBA00022777"/>
    </source>
</evidence>
<feature type="region of interest" description="Disordered" evidence="14">
    <location>
        <begin position="353"/>
        <end position="380"/>
    </location>
</feature>
<evidence type="ECO:0000256" key="4">
    <source>
        <dbReference type="ARBA" id="ARBA00022679"/>
    </source>
</evidence>
<evidence type="ECO:0000313" key="20">
    <source>
        <dbReference type="Proteomes" id="UP000502823"/>
    </source>
</evidence>
<dbReference type="InterPro" id="IPR000001">
    <property type="entry name" value="Kringle"/>
</dbReference>
<dbReference type="Gene3D" id="3.30.200.20">
    <property type="entry name" value="Phosphorylase Kinase, domain 1"/>
    <property type="match status" value="1"/>
</dbReference>
<dbReference type="SMART" id="SM00219">
    <property type="entry name" value="TyrKc"/>
    <property type="match status" value="1"/>
</dbReference>
<keyword evidence="7 12" id="KW-0067">ATP-binding</keyword>
<dbReference type="CDD" id="cd07459">
    <property type="entry name" value="CRD_TK_ROR_like"/>
    <property type="match status" value="1"/>
</dbReference>
<dbReference type="PRINTS" id="PR00109">
    <property type="entry name" value="TYRKINASE"/>
</dbReference>
<organism evidence="19 20">
    <name type="scientific">Coptotermes formosanus</name>
    <name type="common">Formosan subterranean termite</name>
    <dbReference type="NCBI Taxonomy" id="36987"/>
    <lineage>
        <taxon>Eukaryota</taxon>
        <taxon>Metazoa</taxon>
        <taxon>Ecdysozoa</taxon>
        <taxon>Arthropoda</taxon>
        <taxon>Hexapoda</taxon>
        <taxon>Insecta</taxon>
        <taxon>Pterygota</taxon>
        <taxon>Neoptera</taxon>
        <taxon>Polyneoptera</taxon>
        <taxon>Dictyoptera</taxon>
        <taxon>Blattodea</taxon>
        <taxon>Blattoidea</taxon>
        <taxon>Termitoidae</taxon>
        <taxon>Rhinotermitidae</taxon>
        <taxon>Coptotermes</taxon>
    </lineage>
</organism>
<dbReference type="InterPro" id="IPR011009">
    <property type="entry name" value="Kinase-like_dom_sf"/>
</dbReference>
<dbReference type="InterPro" id="IPR036790">
    <property type="entry name" value="Frizzled_dom_sf"/>
</dbReference>
<evidence type="ECO:0000256" key="15">
    <source>
        <dbReference type="SAM" id="Phobius"/>
    </source>
</evidence>
<dbReference type="GO" id="GO:0017147">
    <property type="term" value="F:Wnt-protein binding"/>
    <property type="evidence" value="ECO:0007669"/>
    <property type="project" value="TreeGrafter"/>
</dbReference>
<dbReference type="Pfam" id="PF00051">
    <property type="entry name" value="Kringle"/>
    <property type="match status" value="1"/>
</dbReference>
<gene>
    <name evidence="19" type="ORF">Cfor_11862</name>
</gene>
<proteinExistence type="inferred from homology"/>
<dbReference type="PROSITE" id="PS50070">
    <property type="entry name" value="KRINGLE_2"/>
    <property type="match status" value="1"/>
</dbReference>
<protein>
    <recommendedName>
        <fullName evidence="13">Tyrosine-protein kinase receptor</fullName>
        <ecNumber evidence="13">2.7.10.1</ecNumber>
    </recommendedName>
</protein>
<comment type="caution">
    <text evidence="11">Lacks conserved residue(s) required for the propagation of feature annotation.</text>
</comment>
<dbReference type="Gene3D" id="1.10.510.10">
    <property type="entry name" value="Transferase(Phosphotransferase) domain 1"/>
    <property type="match status" value="1"/>
</dbReference>
<dbReference type="InterPro" id="IPR000719">
    <property type="entry name" value="Prot_kinase_dom"/>
</dbReference>
<dbReference type="CDD" id="cd05048">
    <property type="entry name" value="PTKc_Ror"/>
    <property type="match status" value="1"/>
</dbReference>
<evidence type="ECO:0000256" key="3">
    <source>
        <dbReference type="ARBA" id="ARBA00022572"/>
    </source>
</evidence>
<sequence length="711" mass="79137">RINAPADIPNFSPVFPNFPGLLDGVSNSDVNLGGSSPQDNGGLGTILSPPPGPHTFQPGIGGYGSPTDAVAQPGTDNTDMSGKDGLCQVYRGSKCSNYVGNKTVFVPPRMTQELLEEKLATAFMVIEHSKDLSPSCGSFAAPSLCYSTFPLCREEDTDPTGSSEHWSKVASREPRRICRDDCEILENELCRMEYAIAKRHPLIGQQLSLPECRDLPAIGSLDSENCLKLGIPRPENVEPDEVCYTGKGHSYRGIAHVTLSRNKCTPWSHQFYVKTSDYPELVGGHSFCRNPGEMEVQPWCYTEYNQREKCDVPKCDSLWLYIIISSVVLAALLVTLICYWCCYKRRRSARGNSINRQFNGPGNKVRQNERSSKNSPFSGGNNQLMEMNSLLPGSGNTGGKAERASGGVVRAREFQLSNVRFLQELGEGAFGKVYKGEVNTGVAGEGPLLVAIKALKENATPKTQADFRREVELMTDLRHPNIVCLLGVVMKGEPLCMLFEYMTQGDLHEFLISHSPRSDGSACSDDGNVHVLEQPEFLHIALQIAAGMEYLSGHHYVHRDLAARNCLVGDNLTVKISDFGLSRDVYSSDYYRVQSKSLLPVRWMPPESILYGKFTTESDVWSYGVVLWEIYSYGLQPYYGYSNQEVIDMIRSRQLLPCPEDCPSRLYTLMIECWHEVPSRRPQFPEINSRLRSWWPTSPNACGILGNYHPT</sequence>
<dbReference type="FunCoup" id="A0A6L2P9T4">
    <property type="interactions" value="62"/>
</dbReference>
<keyword evidence="6" id="KW-0418">Kinase</keyword>
<keyword evidence="20" id="KW-1185">Reference proteome</keyword>
<evidence type="ECO:0000256" key="7">
    <source>
        <dbReference type="ARBA" id="ARBA00022840"/>
    </source>
</evidence>
<dbReference type="PROSITE" id="PS00109">
    <property type="entry name" value="PROTEIN_KINASE_TYR"/>
    <property type="match status" value="1"/>
</dbReference>
<evidence type="ECO:0000259" key="16">
    <source>
        <dbReference type="PROSITE" id="PS50011"/>
    </source>
</evidence>
<comment type="subcellular location">
    <subcellularLocation>
        <location evidence="1">Membrane</location>
        <topology evidence="1">Single-pass type I membrane protein</topology>
    </subcellularLocation>
</comment>
<dbReference type="GO" id="GO:0004714">
    <property type="term" value="F:transmembrane receptor protein tyrosine kinase activity"/>
    <property type="evidence" value="ECO:0007669"/>
    <property type="project" value="UniProtKB-EC"/>
</dbReference>
<dbReference type="PROSITE" id="PS00021">
    <property type="entry name" value="KRINGLE_1"/>
    <property type="match status" value="1"/>
</dbReference>
<name>A0A6L2P9T4_COPFO</name>
<dbReference type="InterPro" id="IPR001245">
    <property type="entry name" value="Ser-Thr/Tyr_kinase_cat_dom"/>
</dbReference>
<dbReference type="InterPro" id="IPR020635">
    <property type="entry name" value="Tyr_kinase_cat_dom"/>
</dbReference>
<dbReference type="SUPFAM" id="SSF57440">
    <property type="entry name" value="Kringle-like"/>
    <property type="match status" value="1"/>
</dbReference>
<dbReference type="GO" id="GO:0043235">
    <property type="term" value="C:receptor complex"/>
    <property type="evidence" value="ECO:0007669"/>
    <property type="project" value="TreeGrafter"/>
</dbReference>
<dbReference type="SMART" id="SM00130">
    <property type="entry name" value="KR"/>
    <property type="match status" value="1"/>
</dbReference>
<feature type="region of interest" description="Disordered" evidence="14">
    <location>
        <begin position="31"/>
        <end position="79"/>
    </location>
</feature>
<dbReference type="InterPro" id="IPR017441">
    <property type="entry name" value="Protein_kinase_ATP_BS"/>
</dbReference>
<dbReference type="PROSITE" id="PS00239">
    <property type="entry name" value="RECEPTOR_TYR_KIN_II"/>
    <property type="match status" value="1"/>
</dbReference>
<dbReference type="InterPro" id="IPR038178">
    <property type="entry name" value="Kringle_sf"/>
</dbReference>
<evidence type="ECO:0000313" key="19">
    <source>
        <dbReference type="EMBL" id="GFG29069.1"/>
    </source>
</evidence>
<dbReference type="GO" id="GO:0007169">
    <property type="term" value="P:cell surface receptor protein tyrosine kinase signaling pathway"/>
    <property type="evidence" value="ECO:0007669"/>
    <property type="project" value="InterPro"/>
</dbReference>
<dbReference type="Gene3D" id="1.10.2000.10">
    <property type="entry name" value="Frizzled cysteine-rich domain"/>
    <property type="match status" value="1"/>
</dbReference>
<keyword evidence="4" id="KW-0808">Transferase</keyword>
<dbReference type="PRINTS" id="PR00018">
    <property type="entry name" value="KRINGLE"/>
</dbReference>
<reference evidence="20" key="1">
    <citation type="submission" date="2020-01" db="EMBL/GenBank/DDBJ databases">
        <title>Draft genome sequence of the Termite Coptotermes fromosanus.</title>
        <authorList>
            <person name="Itakura S."/>
            <person name="Yosikawa Y."/>
            <person name="Umezawa K."/>
        </authorList>
    </citation>
    <scope>NUCLEOTIDE SEQUENCE [LARGE SCALE GENOMIC DNA]</scope>
</reference>
<dbReference type="PROSITE" id="PS00107">
    <property type="entry name" value="PROTEIN_KINASE_ATP"/>
    <property type="match status" value="1"/>
</dbReference>
<keyword evidence="3 11" id="KW-0420">Kringle</keyword>
<evidence type="ECO:0000256" key="10">
    <source>
        <dbReference type="ARBA" id="ARBA00051243"/>
    </source>
</evidence>
<evidence type="ECO:0000256" key="13">
    <source>
        <dbReference type="RuleBase" id="RU000312"/>
    </source>
</evidence>
<dbReference type="GO" id="GO:0005524">
    <property type="term" value="F:ATP binding"/>
    <property type="evidence" value="ECO:0007669"/>
    <property type="project" value="UniProtKB-UniRule"/>
</dbReference>
<dbReference type="Gene3D" id="2.40.20.10">
    <property type="entry name" value="Plasminogen Kringle 4"/>
    <property type="match status" value="1"/>
</dbReference>
<keyword evidence="8" id="KW-0829">Tyrosine-protein kinase</keyword>
<dbReference type="InterPro" id="IPR020067">
    <property type="entry name" value="Frizzled_dom"/>
</dbReference>
<evidence type="ECO:0000256" key="12">
    <source>
        <dbReference type="PROSITE-ProRule" id="PRU10141"/>
    </source>
</evidence>
<feature type="domain" description="Kringle" evidence="18">
    <location>
        <begin position="242"/>
        <end position="315"/>
    </location>
</feature>
<dbReference type="PANTHER" id="PTHR24416">
    <property type="entry name" value="TYROSINE-PROTEIN KINASE RECEPTOR"/>
    <property type="match status" value="1"/>
</dbReference>
<keyword evidence="15" id="KW-0472">Membrane</keyword>
<dbReference type="GO" id="GO:0005886">
    <property type="term" value="C:plasma membrane"/>
    <property type="evidence" value="ECO:0007669"/>
    <property type="project" value="TreeGrafter"/>
</dbReference>
<dbReference type="InterPro" id="IPR018056">
    <property type="entry name" value="Kringle_CS"/>
</dbReference>